<dbReference type="InterPro" id="IPR003251">
    <property type="entry name" value="Rr_diiron-bd_dom"/>
</dbReference>
<evidence type="ECO:0000313" key="3">
    <source>
        <dbReference type="Proteomes" id="UP000001488"/>
    </source>
</evidence>
<dbReference type="SUPFAM" id="SSF47240">
    <property type="entry name" value="Ferritin-like"/>
    <property type="match status" value="1"/>
</dbReference>
<dbReference type="InterPro" id="IPR012347">
    <property type="entry name" value="Ferritin-like"/>
</dbReference>
<dbReference type="GO" id="GO:0016491">
    <property type="term" value="F:oxidoreductase activity"/>
    <property type="evidence" value="ECO:0007669"/>
    <property type="project" value="InterPro"/>
</dbReference>
<dbReference type="Proteomes" id="UP000001488">
    <property type="component" value="Chromosome"/>
</dbReference>
<feature type="domain" description="Rubrerythrin diiron-binding" evidence="1">
    <location>
        <begin position="27"/>
        <end position="139"/>
    </location>
</feature>
<dbReference type="eggNOG" id="arCOG01102">
    <property type="taxonomic scope" value="Archaea"/>
</dbReference>
<dbReference type="PATRIC" id="fig|593117.10.peg.419"/>
<evidence type="ECO:0000313" key="2">
    <source>
        <dbReference type="EMBL" id="ACS32925.1"/>
    </source>
</evidence>
<dbReference type="HOGENOM" id="CLU_1792224_0_0_2"/>
<dbReference type="Pfam" id="PF02915">
    <property type="entry name" value="Rubrerythrin"/>
    <property type="match status" value="1"/>
</dbReference>
<dbReference type="EMBL" id="CP001398">
    <property type="protein sequence ID" value="ACS32925.1"/>
    <property type="molecule type" value="Genomic_DNA"/>
</dbReference>
<gene>
    <name evidence="2" type="ordered locus">TGAM_0423</name>
</gene>
<name>C5A3W3_THEGJ</name>
<sequence>MNVKELLEALIRQENELYNLHKLGETFATFEKIEFADTFRLMAEEELRHRKTLESMLSEGSLEESEMIDYLDALSLEPVLKDERAEPKSLEELVVEALIREQHAYEMYSKLSKILGGSLGHIFRMMAGEELKHVYRLKIMYEAL</sequence>
<dbReference type="Gene3D" id="1.20.1260.10">
    <property type="match status" value="1"/>
</dbReference>
<dbReference type="InterPro" id="IPR009078">
    <property type="entry name" value="Ferritin-like_SF"/>
</dbReference>
<keyword evidence="3" id="KW-1185">Reference proteome</keyword>
<accession>C5A3W3</accession>
<proteinExistence type="predicted"/>
<organism evidence="2 3">
    <name type="scientific">Thermococcus gammatolerans (strain DSM 15229 / JCM 11827 / EJ3)</name>
    <dbReference type="NCBI Taxonomy" id="593117"/>
    <lineage>
        <taxon>Archaea</taxon>
        <taxon>Methanobacteriati</taxon>
        <taxon>Methanobacteriota</taxon>
        <taxon>Thermococci</taxon>
        <taxon>Thermococcales</taxon>
        <taxon>Thermococcaceae</taxon>
        <taxon>Thermococcus</taxon>
    </lineage>
</organism>
<dbReference type="PaxDb" id="593117-TGAM_0423"/>
<dbReference type="OrthoDB" id="100896at2157"/>
<dbReference type="KEGG" id="tga:TGAM_0423"/>
<dbReference type="STRING" id="593117.TGAM_0423"/>
<evidence type="ECO:0000259" key="1">
    <source>
        <dbReference type="Pfam" id="PF02915"/>
    </source>
</evidence>
<reference evidence="2 3" key="1">
    <citation type="journal article" date="2007" name="Genome Biol.">
        <title>Genome analysis and genome-wide proteomics of Thermococcus gammatolerans, the most radioresistant organism known amongst the Archaea.</title>
        <authorList>
            <person name="Zivanovic Y."/>
            <person name="Armengaud J."/>
            <person name="Lagorce A."/>
            <person name="Leplat C."/>
            <person name="Guerin P."/>
            <person name="Dutertre M."/>
            <person name="Anthouard V."/>
            <person name="Forterre P."/>
            <person name="Wincker P."/>
            <person name="Confalonieri F."/>
        </authorList>
    </citation>
    <scope>NUCLEOTIDE SEQUENCE [LARGE SCALE GENOMIC DNA]</scope>
    <source>
        <strain evidence="3">DSM 15229 / JCM 11827 / EJ3</strain>
    </source>
</reference>
<dbReference type="GO" id="GO:0046872">
    <property type="term" value="F:metal ion binding"/>
    <property type="evidence" value="ECO:0007669"/>
    <property type="project" value="InterPro"/>
</dbReference>
<protein>
    <recommendedName>
        <fullName evidence="1">Rubrerythrin diiron-binding domain-containing protein</fullName>
    </recommendedName>
</protein>
<dbReference type="GeneID" id="7987970"/>
<dbReference type="RefSeq" id="WP_015858043.1">
    <property type="nucleotide sequence ID" value="NC_012804.1"/>
</dbReference>
<dbReference type="AlphaFoldDB" id="C5A3W3"/>